<keyword evidence="1" id="KW-0812">Transmembrane</keyword>
<feature type="transmembrane region" description="Helical" evidence="1">
    <location>
        <begin position="93"/>
        <end position="111"/>
    </location>
</feature>
<protein>
    <recommendedName>
        <fullName evidence="4">DUF3667 domain-containing protein</fullName>
    </recommendedName>
</protein>
<evidence type="ECO:0000256" key="1">
    <source>
        <dbReference type="SAM" id="Phobius"/>
    </source>
</evidence>
<dbReference type="EMBL" id="BAAAFG010000016">
    <property type="protein sequence ID" value="GAA0873233.1"/>
    <property type="molecule type" value="Genomic_DNA"/>
</dbReference>
<keyword evidence="1" id="KW-1133">Transmembrane helix</keyword>
<dbReference type="InterPro" id="IPR022134">
    <property type="entry name" value="DUF3667"/>
</dbReference>
<accession>A0ABN1MJ64</accession>
<comment type="caution">
    <text evidence="2">The sequence shown here is derived from an EMBL/GenBank/DDBJ whole genome shotgun (WGS) entry which is preliminary data.</text>
</comment>
<name>A0ABN1MJ64_9FLAO</name>
<feature type="transmembrane region" description="Helical" evidence="1">
    <location>
        <begin position="254"/>
        <end position="273"/>
    </location>
</feature>
<keyword evidence="1" id="KW-0472">Membrane</keyword>
<dbReference type="Pfam" id="PF12412">
    <property type="entry name" value="DUF3667"/>
    <property type="match status" value="1"/>
</dbReference>
<evidence type="ECO:0008006" key="4">
    <source>
        <dbReference type="Google" id="ProtNLM"/>
    </source>
</evidence>
<evidence type="ECO:0000313" key="3">
    <source>
        <dbReference type="Proteomes" id="UP001500507"/>
    </source>
</evidence>
<feature type="transmembrane region" description="Helical" evidence="1">
    <location>
        <begin position="345"/>
        <end position="369"/>
    </location>
</feature>
<gene>
    <name evidence="2" type="ORF">GCM10009117_23800</name>
</gene>
<dbReference type="Proteomes" id="UP001500507">
    <property type="component" value="Unassembled WGS sequence"/>
</dbReference>
<sequence length="370" mass="43864">MEDSRFLRKYRSEECLNCGAHIDVSDKYCFKCGQLNTTKRLTFNDFFAEFFQNIIIVDSKFRTTLKDLLFKPGTISKRYIEGERMKYANPFRFYLSASIILFILIGLGASWEDSSKIYKEEAHIEELGFDFKEAAKSPYVLDSLVKASERDSTSLIKSLKSNFRRKADTSYLKEYYTQREMDSMGFFDRTWKKAVLYNKFYEDSNIINAKVALDSLNHEYSYTNRNIYKKARRFAEFDTNINNLEELKTIVDQLPFLIFFYLPIFALFIKLIYIRRSFTYMEHLVFTFHVQTALFIMLIPSVLFGFIFSVEWIDDIIFLLFMFYLYKALRNFYQQGRIKTILKFMLLSFIFITLAGITFVASLFTMAIFG</sequence>
<dbReference type="RefSeq" id="WP_343767966.1">
    <property type="nucleotide sequence ID" value="NZ_BAAAFG010000016.1"/>
</dbReference>
<keyword evidence="3" id="KW-1185">Reference proteome</keyword>
<feature type="transmembrane region" description="Helical" evidence="1">
    <location>
        <begin position="316"/>
        <end position="333"/>
    </location>
</feature>
<evidence type="ECO:0000313" key="2">
    <source>
        <dbReference type="EMBL" id="GAA0873233.1"/>
    </source>
</evidence>
<proteinExistence type="predicted"/>
<feature type="transmembrane region" description="Helical" evidence="1">
    <location>
        <begin position="285"/>
        <end position="310"/>
    </location>
</feature>
<reference evidence="2 3" key="1">
    <citation type="journal article" date="2019" name="Int. J. Syst. Evol. Microbiol.">
        <title>The Global Catalogue of Microorganisms (GCM) 10K type strain sequencing project: providing services to taxonomists for standard genome sequencing and annotation.</title>
        <authorList>
            <consortium name="The Broad Institute Genomics Platform"/>
            <consortium name="The Broad Institute Genome Sequencing Center for Infectious Disease"/>
            <person name="Wu L."/>
            <person name="Ma J."/>
        </authorList>
    </citation>
    <scope>NUCLEOTIDE SEQUENCE [LARGE SCALE GENOMIC DNA]</scope>
    <source>
        <strain evidence="2 3">JCM 16082</strain>
    </source>
</reference>
<organism evidence="2 3">
    <name type="scientific">Gangjinia marincola</name>
    <dbReference type="NCBI Taxonomy" id="578463"/>
    <lineage>
        <taxon>Bacteria</taxon>
        <taxon>Pseudomonadati</taxon>
        <taxon>Bacteroidota</taxon>
        <taxon>Flavobacteriia</taxon>
        <taxon>Flavobacteriales</taxon>
        <taxon>Flavobacteriaceae</taxon>
        <taxon>Gangjinia</taxon>
    </lineage>
</organism>